<dbReference type="EMBL" id="RWGY01000011">
    <property type="protein sequence ID" value="TVU32594.1"/>
    <property type="molecule type" value="Genomic_DNA"/>
</dbReference>
<dbReference type="OrthoDB" id="672422at2759"/>
<dbReference type="AlphaFoldDB" id="A0A5J9VAR4"/>
<comment type="subcellular location">
    <subcellularLocation>
        <location evidence="1">Secreted</location>
    </subcellularLocation>
</comment>
<proteinExistence type="inferred from homology"/>
<dbReference type="GO" id="GO:0031640">
    <property type="term" value="P:killing of cells of another organism"/>
    <property type="evidence" value="ECO:0007669"/>
    <property type="project" value="UniProtKB-KW"/>
</dbReference>
<evidence type="ECO:0000313" key="10">
    <source>
        <dbReference type="Proteomes" id="UP000324897"/>
    </source>
</evidence>
<comment type="caution">
    <text evidence="9">The sequence shown here is derived from an EMBL/GenBank/DDBJ whole genome shotgun (WGS) entry which is preliminary data.</text>
</comment>
<reference evidence="9 10" key="1">
    <citation type="journal article" date="2019" name="Sci. Rep.">
        <title>A high-quality genome of Eragrostis curvula grass provides insights into Poaceae evolution and supports new strategies to enhance forage quality.</title>
        <authorList>
            <person name="Carballo J."/>
            <person name="Santos B.A.C.M."/>
            <person name="Zappacosta D."/>
            <person name="Garbus I."/>
            <person name="Selva J.P."/>
            <person name="Gallo C.A."/>
            <person name="Diaz A."/>
            <person name="Albertini E."/>
            <person name="Caccamo M."/>
            <person name="Echenique V."/>
        </authorList>
    </citation>
    <scope>NUCLEOTIDE SEQUENCE [LARGE SCALE GENOMIC DNA]</scope>
    <source>
        <strain evidence="10">cv. Victoria</strain>
        <tissue evidence="9">Leaf</tissue>
    </source>
</reference>
<evidence type="ECO:0000256" key="1">
    <source>
        <dbReference type="ARBA" id="ARBA00004613"/>
    </source>
</evidence>
<evidence type="ECO:0000256" key="2">
    <source>
        <dbReference type="ARBA" id="ARBA00006722"/>
    </source>
</evidence>
<dbReference type="GO" id="GO:0050832">
    <property type="term" value="P:defense response to fungus"/>
    <property type="evidence" value="ECO:0007669"/>
    <property type="project" value="UniProtKB-KW"/>
</dbReference>
<dbReference type="PANTHER" id="PTHR34783">
    <property type="entry name" value="DEFENSIN-LIKE PROTEIN 144-RELATED"/>
    <property type="match status" value="1"/>
</dbReference>
<feature type="chain" id="PRO_5023849577" description="Knottin scorpion toxin-like domain-containing protein" evidence="8">
    <location>
        <begin position="23"/>
        <end position="96"/>
    </location>
</feature>
<keyword evidence="3" id="KW-0964">Secreted</keyword>
<evidence type="ECO:0000256" key="7">
    <source>
        <dbReference type="ARBA" id="ARBA00022821"/>
    </source>
</evidence>
<gene>
    <name evidence="9" type="ORF">EJB05_24331</name>
</gene>
<name>A0A5J9VAR4_9POAL</name>
<evidence type="ECO:0000256" key="6">
    <source>
        <dbReference type="ARBA" id="ARBA00022729"/>
    </source>
</evidence>
<dbReference type="GO" id="GO:0005576">
    <property type="term" value="C:extracellular region"/>
    <property type="evidence" value="ECO:0007669"/>
    <property type="project" value="UniProtKB-SubCell"/>
</dbReference>
<evidence type="ECO:0000313" key="9">
    <source>
        <dbReference type="EMBL" id="TVU32594.1"/>
    </source>
</evidence>
<comment type="similarity">
    <text evidence="2">Belongs to the DEFL family.</text>
</comment>
<keyword evidence="5" id="KW-0295">Fungicide</keyword>
<evidence type="ECO:0000256" key="4">
    <source>
        <dbReference type="ARBA" id="ARBA00022529"/>
    </source>
</evidence>
<evidence type="ECO:0000256" key="3">
    <source>
        <dbReference type="ARBA" id="ARBA00022525"/>
    </source>
</evidence>
<evidence type="ECO:0008006" key="11">
    <source>
        <dbReference type="Google" id="ProtNLM"/>
    </source>
</evidence>
<keyword evidence="6 8" id="KW-0732">Signal</keyword>
<organism evidence="9 10">
    <name type="scientific">Eragrostis curvula</name>
    <name type="common">weeping love grass</name>
    <dbReference type="NCBI Taxonomy" id="38414"/>
    <lineage>
        <taxon>Eukaryota</taxon>
        <taxon>Viridiplantae</taxon>
        <taxon>Streptophyta</taxon>
        <taxon>Embryophyta</taxon>
        <taxon>Tracheophyta</taxon>
        <taxon>Spermatophyta</taxon>
        <taxon>Magnoliopsida</taxon>
        <taxon>Liliopsida</taxon>
        <taxon>Poales</taxon>
        <taxon>Poaceae</taxon>
        <taxon>PACMAD clade</taxon>
        <taxon>Chloridoideae</taxon>
        <taxon>Eragrostideae</taxon>
        <taxon>Eragrostidinae</taxon>
        <taxon>Eragrostis</taxon>
    </lineage>
</organism>
<keyword evidence="7" id="KW-0611">Plant defense</keyword>
<keyword evidence="10" id="KW-1185">Reference proteome</keyword>
<evidence type="ECO:0000256" key="5">
    <source>
        <dbReference type="ARBA" id="ARBA00022577"/>
    </source>
</evidence>
<protein>
    <recommendedName>
        <fullName evidence="11">Knottin scorpion toxin-like domain-containing protein</fullName>
    </recommendedName>
</protein>
<feature type="signal peptide" evidence="8">
    <location>
        <begin position="1"/>
        <end position="22"/>
    </location>
</feature>
<accession>A0A5J9VAR4</accession>
<dbReference type="Proteomes" id="UP000324897">
    <property type="component" value="Chromosome 1"/>
</dbReference>
<dbReference type="Pfam" id="PF07333">
    <property type="entry name" value="SLR1-BP"/>
    <property type="match status" value="1"/>
</dbReference>
<dbReference type="InterPro" id="IPR010851">
    <property type="entry name" value="DEFL"/>
</dbReference>
<keyword evidence="4" id="KW-0929">Antimicrobial</keyword>
<dbReference type="PANTHER" id="PTHR34783:SF1">
    <property type="entry name" value="DEFENSIN-LIKE PROTEIN 144-RELATED"/>
    <property type="match status" value="1"/>
</dbReference>
<sequence>MRNSQGVLLLAVVALVVILSSGICTATTAGVAFPPEYTCDKIISHGKCNSKACHNSCFSRYKGDGLCNRAGCQCTYMCKPPPGGDKGKPGPTPKMV</sequence>
<dbReference type="Gramene" id="TVU32594">
    <property type="protein sequence ID" value="TVU32594"/>
    <property type="gene ID" value="EJB05_24331"/>
</dbReference>
<evidence type="ECO:0000256" key="8">
    <source>
        <dbReference type="SAM" id="SignalP"/>
    </source>
</evidence>